<organism evidence="2 3">
    <name type="scientific">Sediminicola arcticus</name>
    <dbReference type="NCBI Taxonomy" id="1574308"/>
    <lineage>
        <taxon>Bacteria</taxon>
        <taxon>Pseudomonadati</taxon>
        <taxon>Bacteroidota</taxon>
        <taxon>Flavobacteriia</taxon>
        <taxon>Flavobacteriales</taxon>
        <taxon>Flavobacteriaceae</taxon>
        <taxon>Sediminicola</taxon>
    </lineage>
</organism>
<dbReference type="Proteomes" id="UP001549799">
    <property type="component" value="Unassembled WGS sequence"/>
</dbReference>
<sequence length="219" mass="24685">MNGNSKYNIPIEILIPLIGMLLFLVFYFKAAMIYPGGSQFFPSEEGFSFQNNYLCDLLDSNTRSGAPNPSKSLARFALFLLCSCLTVLWYYIPKLFKKKGVPILIVRVAGISALGTTLFLSTAAHDLVIYISGFIGLLAMVITVMELFKAGYQELFALGVFCLIIFLLNFYIYESGTLIMILPAIQKITFVSFIGWFVLLDVSIYRKMRTPKKRINKDT</sequence>
<feature type="transmembrane region" description="Helical" evidence="1">
    <location>
        <begin position="73"/>
        <end position="92"/>
    </location>
</feature>
<comment type="caution">
    <text evidence="2">The sequence shown here is derived from an EMBL/GenBank/DDBJ whole genome shotgun (WGS) entry which is preliminary data.</text>
</comment>
<keyword evidence="1" id="KW-0472">Membrane</keyword>
<keyword evidence="1" id="KW-1133">Transmembrane helix</keyword>
<evidence type="ECO:0000313" key="3">
    <source>
        <dbReference type="Proteomes" id="UP001549799"/>
    </source>
</evidence>
<evidence type="ECO:0008006" key="4">
    <source>
        <dbReference type="Google" id="ProtNLM"/>
    </source>
</evidence>
<keyword evidence="1" id="KW-0812">Transmembrane</keyword>
<feature type="transmembrane region" description="Helical" evidence="1">
    <location>
        <begin position="155"/>
        <end position="173"/>
    </location>
</feature>
<evidence type="ECO:0000313" key="2">
    <source>
        <dbReference type="EMBL" id="MET6990608.1"/>
    </source>
</evidence>
<dbReference type="RefSeq" id="WP_354615003.1">
    <property type="nucleotide sequence ID" value="NZ_JBEXAE010000003.1"/>
</dbReference>
<feature type="transmembrane region" description="Helical" evidence="1">
    <location>
        <begin position="179"/>
        <end position="204"/>
    </location>
</feature>
<feature type="transmembrane region" description="Helical" evidence="1">
    <location>
        <begin position="127"/>
        <end position="148"/>
    </location>
</feature>
<proteinExistence type="predicted"/>
<feature type="transmembrane region" description="Helical" evidence="1">
    <location>
        <begin position="104"/>
        <end position="121"/>
    </location>
</feature>
<feature type="transmembrane region" description="Helical" evidence="1">
    <location>
        <begin position="7"/>
        <end position="28"/>
    </location>
</feature>
<protein>
    <recommendedName>
        <fullName evidence="4">DUF998 domain-containing protein</fullName>
    </recommendedName>
</protein>
<name>A0ABV2STU9_9FLAO</name>
<accession>A0ABV2STU9</accession>
<evidence type="ECO:0000256" key="1">
    <source>
        <dbReference type="SAM" id="Phobius"/>
    </source>
</evidence>
<reference evidence="2 3" key="1">
    <citation type="submission" date="2024-07" db="EMBL/GenBank/DDBJ databases">
        <title>The genome sequence of type strain Sediminicola arcticus GDMCC 1.2805.</title>
        <authorList>
            <person name="Liu Y."/>
        </authorList>
    </citation>
    <scope>NUCLEOTIDE SEQUENCE [LARGE SCALE GENOMIC DNA]</scope>
    <source>
        <strain evidence="2 3">GDMCC 1.2805</strain>
    </source>
</reference>
<keyword evidence="3" id="KW-1185">Reference proteome</keyword>
<dbReference type="EMBL" id="JBEXAE010000003">
    <property type="protein sequence ID" value="MET6990608.1"/>
    <property type="molecule type" value="Genomic_DNA"/>
</dbReference>
<gene>
    <name evidence="2" type="ORF">ABXZ36_08095</name>
</gene>